<dbReference type="EC" id="3.1.1.31" evidence="2"/>
<dbReference type="PANTHER" id="PTHR11054:SF0">
    <property type="entry name" value="6-PHOSPHOGLUCONOLACTONASE"/>
    <property type="match status" value="1"/>
</dbReference>
<sequence>MSDFKPTVKVCGSIGEISEAARQIILAEIHKRTNPERPVVLALSGGSTPKKLYEELHAHDLDLLKMHSVLFILGDERLLPPEDEQSNFAMATKALLRDVPAEDVIALDVSAALATSTDEKAGVEGAWKVAAGYEKELLQRLPLSRRAGTDSAVEAVPSVDIVLLGFGSDGHTASIFPDSIAAHDAEHLVSVSFPSPTMSPKVWRITLSKKIITNAKQVVVLAGGKDKNWVVQGVLEGQAPDPSPISRFLRDCKGTVTFLLDAGSGEGISPAS</sequence>
<feature type="domain" description="Glucosamine/galactosamine-6-phosphate isomerase" evidence="3">
    <location>
        <begin position="16"/>
        <end position="250"/>
    </location>
</feature>
<comment type="caution">
    <text evidence="4">The sequence shown here is derived from an EMBL/GenBank/DDBJ whole genome shotgun (WGS) entry which is preliminary data.</text>
</comment>
<organism evidence="4 5">
    <name type="scientific">Leptomonas seymouri</name>
    <dbReference type="NCBI Taxonomy" id="5684"/>
    <lineage>
        <taxon>Eukaryota</taxon>
        <taxon>Discoba</taxon>
        <taxon>Euglenozoa</taxon>
        <taxon>Kinetoplastea</taxon>
        <taxon>Metakinetoplastina</taxon>
        <taxon>Trypanosomatida</taxon>
        <taxon>Trypanosomatidae</taxon>
        <taxon>Leishmaniinae</taxon>
        <taxon>Leptomonas</taxon>
    </lineage>
</organism>
<dbReference type="VEuPathDB" id="TriTrypDB:Lsey_0464_0040"/>
<dbReference type="InterPro" id="IPR039104">
    <property type="entry name" value="6PGL"/>
</dbReference>
<reference evidence="4 5" key="1">
    <citation type="journal article" date="2015" name="PLoS Pathog.">
        <title>Leptomonas seymouri: Adaptations to the Dixenous Life Cycle Analyzed by Genome Sequencing, Transcriptome Profiling and Co-infection with Leishmania donovani.</title>
        <authorList>
            <person name="Kraeva N."/>
            <person name="Butenko A."/>
            <person name="Hlavacova J."/>
            <person name="Kostygov A."/>
            <person name="Myskova J."/>
            <person name="Grybchuk D."/>
            <person name="Lestinova T."/>
            <person name="Votypka J."/>
            <person name="Volf P."/>
            <person name="Opperdoes F."/>
            <person name="Flegontov P."/>
            <person name="Lukes J."/>
            <person name="Yurchenko V."/>
        </authorList>
    </citation>
    <scope>NUCLEOTIDE SEQUENCE [LARGE SCALE GENOMIC DNA]</scope>
    <source>
        <strain evidence="4 5">ATCC 30220</strain>
    </source>
</reference>
<dbReference type="AlphaFoldDB" id="A0A0N1P9Y4"/>
<dbReference type="Proteomes" id="UP000038009">
    <property type="component" value="Unassembled WGS sequence"/>
</dbReference>
<dbReference type="OrthoDB" id="432544at2759"/>
<evidence type="ECO:0000256" key="1">
    <source>
        <dbReference type="ARBA" id="ARBA00010662"/>
    </source>
</evidence>
<evidence type="ECO:0000256" key="2">
    <source>
        <dbReference type="RuleBase" id="RU365095"/>
    </source>
</evidence>
<proteinExistence type="inferred from homology"/>
<dbReference type="UniPathway" id="UPA00115">
    <property type="reaction ID" value="UER00409"/>
</dbReference>
<protein>
    <recommendedName>
        <fullName evidence="2">6-phosphogluconolactonase</fullName>
        <shortName evidence="2">6PGL</shortName>
        <ecNumber evidence="2">3.1.1.31</ecNumber>
    </recommendedName>
</protein>
<dbReference type="InterPro" id="IPR005900">
    <property type="entry name" value="6-phosphogluconolactonase_DevB"/>
</dbReference>
<comment type="function">
    <text evidence="2">Hydrolysis of 6-phosphogluconolactone to 6-phosphogluconate.</text>
</comment>
<evidence type="ECO:0000313" key="4">
    <source>
        <dbReference type="EMBL" id="KPI82991.1"/>
    </source>
</evidence>
<dbReference type="PANTHER" id="PTHR11054">
    <property type="entry name" value="6-PHOSPHOGLUCONOLACTONASE"/>
    <property type="match status" value="1"/>
</dbReference>
<evidence type="ECO:0000313" key="5">
    <source>
        <dbReference type="Proteomes" id="UP000038009"/>
    </source>
</evidence>
<name>A0A0N1P9Y4_LEPSE</name>
<dbReference type="InterPro" id="IPR006148">
    <property type="entry name" value="Glc/Gal-6P_isomerase"/>
</dbReference>
<dbReference type="OMA" id="IAMSQST"/>
<comment type="similarity">
    <text evidence="1 2">Belongs to the glucosamine/galactosamine-6-phosphate isomerase family. 6-phosphogluconolactonase subfamily.</text>
</comment>
<comment type="catalytic activity">
    <reaction evidence="2">
        <text>6-phospho-D-glucono-1,5-lactone + H2O = 6-phospho-D-gluconate + H(+)</text>
        <dbReference type="Rhea" id="RHEA:12556"/>
        <dbReference type="ChEBI" id="CHEBI:15377"/>
        <dbReference type="ChEBI" id="CHEBI:15378"/>
        <dbReference type="ChEBI" id="CHEBI:57955"/>
        <dbReference type="ChEBI" id="CHEBI:58759"/>
        <dbReference type="EC" id="3.1.1.31"/>
    </reaction>
</comment>
<dbReference type="GO" id="GO:0005975">
    <property type="term" value="P:carbohydrate metabolic process"/>
    <property type="evidence" value="ECO:0007669"/>
    <property type="project" value="UniProtKB-UniRule"/>
</dbReference>
<keyword evidence="2" id="KW-0378">Hydrolase</keyword>
<dbReference type="InterPro" id="IPR037171">
    <property type="entry name" value="NagB/RpiA_transferase-like"/>
</dbReference>
<dbReference type="Gene3D" id="3.40.50.1360">
    <property type="match status" value="1"/>
</dbReference>
<dbReference type="GO" id="GO:0006098">
    <property type="term" value="P:pentose-phosphate shunt"/>
    <property type="evidence" value="ECO:0007669"/>
    <property type="project" value="UniProtKB-UniPathway"/>
</dbReference>
<dbReference type="NCBIfam" id="TIGR01198">
    <property type="entry name" value="pgl"/>
    <property type="match status" value="1"/>
</dbReference>
<dbReference type="GO" id="GO:0017057">
    <property type="term" value="F:6-phosphogluconolactonase activity"/>
    <property type="evidence" value="ECO:0007669"/>
    <property type="project" value="UniProtKB-UniRule"/>
</dbReference>
<comment type="pathway">
    <text evidence="2">Carbohydrate degradation; pentose phosphate pathway; D-ribulose 5-phosphate from D-glucose 6-phosphate (oxidative stage): step 2/3.</text>
</comment>
<gene>
    <name evidence="4" type="ORF">ABL78_7992</name>
</gene>
<dbReference type="CDD" id="cd01400">
    <property type="entry name" value="6PGL"/>
    <property type="match status" value="1"/>
</dbReference>
<accession>A0A0N1P9Y4</accession>
<evidence type="ECO:0000259" key="3">
    <source>
        <dbReference type="Pfam" id="PF01182"/>
    </source>
</evidence>
<keyword evidence="5" id="KW-1185">Reference proteome</keyword>
<dbReference type="EMBL" id="LJSK01000464">
    <property type="protein sequence ID" value="KPI82991.1"/>
    <property type="molecule type" value="Genomic_DNA"/>
</dbReference>
<dbReference type="SUPFAM" id="SSF100950">
    <property type="entry name" value="NagB/RpiA/CoA transferase-like"/>
    <property type="match status" value="1"/>
</dbReference>
<dbReference type="Pfam" id="PF01182">
    <property type="entry name" value="Glucosamine_iso"/>
    <property type="match status" value="1"/>
</dbReference>